<feature type="region of interest" description="Disordered" evidence="1">
    <location>
        <begin position="1"/>
        <end position="39"/>
    </location>
</feature>
<comment type="caution">
    <text evidence="2">The sequence shown here is derived from an EMBL/GenBank/DDBJ whole genome shotgun (WGS) entry which is preliminary data.</text>
</comment>
<keyword evidence="3" id="KW-1185">Reference proteome</keyword>
<sequence>MNEAHSQRMDNSSIRAAPWSEPTHSRMDNSSTRVFLRSGPTHIRMERSITVESRLSESRLTEFRFYRVTKKNIRFSHSDLKSRVLLIFFSHSLDTSLTMTVSYPKGQTRPGRNYK</sequence>
<dbReference type="EMBL" id="BGPR01000393">
    <property type="protein sequence ID" value="GBM17705.1"/>
    <property type="molecule type" value="Genomic_DNA"/>
</dbReference>
<protein>
    <submittedName>
        <fullName evidence="2">Uncharacterized protein</fullName>
    </submittedName>
</protein>
<dbReference type="Proteomes" id="UP000499080">
    <property type="component" value="Unassembled WGS sequence"/>
</dbReference>
<dbReference type="AlphaFoldDB" id="A0A4Y2DQ18"/>
<evidence type="ECO:0000313" key="2">
    <source>
        <dbReference type="EMBL" id="GBM17705.1"/>
    </source>
</evidence>
<evidence type="ECO:0000256" key="1">
    <source>
        <dbReference type="SAM" id="MobiDB-lite"/>
    </source>
</evidence>
<organism evidence="2 3">
    <name type="scientific">Araneus ventricosus</name>
    <name type="common">Orbweaver spider</name>
    <name type="synonym">Epeira ventricosa</name>
    <dbReference type="NCBI Taxonomy" id="182803"/>
    <lineage>
        <taxon>Eukaryota</taxon>
        <taxon>Metazoa</taxon>
        <taxon>Ecdysozoa</taxon>
        <taxon>Arthropoda</taxon>
        <taxon>Chelicerata</taxon>
        <taxon>Arachnida</taxon>
        <taxon>Araneae</taxon>
        <taxon>Araneomorphae</taxon>
        <taxon>Entelegynae</taxon>
        <taxon>Araneoidea</taxon>
        <taxon>Araneidae</taxon>
        <taxon>Araneus</taxon>
    </lineage>
</organism>
<accession>A0A4Y2DQ18</accession>
<gene>
    <name evidence="2" type="ORF">AVEN_56027_1</name>
</gene>
<evidence type="ECO:0000313" key="3">
    <source>
        <dbReference type="Proteomes" id="UP000499080"/>
    </source>
</evidence>
<reference evidence="2 3" key="1">
    <citation type="journal article" date="2019" name="Sci. Rep.">
        <title>Orb-weaving spider Araneus ventricosus genome elucidates the spidroin gene catalogue.</title>
        <authorList>
            <person name="Kono N."/>
            <person name="Nakamura H."/>
            <person name="Ohtoshi R."/>
            <person name="Moran D.A.P."/>
            <person name="Shinohara A."/>
            <person name="Yoshida Y."/>
            <person name="Fujiwara M."/>
            <person name="Mori M."/>
            <person name="Tomita M."/>
            <person name="Arakawa K."/>
        </authorList>
    </citation>
    <scope>NUCLEOTIDE SEQUENCE [LARGE SCALE GENOMIC DNA]</scope>
</reference>
<proteinExistence type="predicted"/>
<name>A0A4Y2DQ18_ARAVE</name>